<gene>
    <name evidence="1" type="ORF">STSP2_00650</name>
</gene>
<organism evidence="1 2">
    <name type="scientific">Anaerohalosphaera lusitana</name>
    <dbReference type="NCBI Taxonomy" id="1936003"/>
    <lineage>
        <taxon>Bacteria</taxon>
        <taxon>Pseudomonadati</taxon>
        <taxon>Planctomycetota</taxon>
        <taxon>Phycisphaerae</taxon>
        <taxon>Sedimentisphaerales</taxon>
        <taxon>Anaerohalosphaeraceae</taxon>
        <taxon>Anaerohalosphaera</taxon>
    </lineage>
</organism>
<name>A0A1U9NHT5_9BACT</name>
<dbReference type="STRING" id="1936003.STSP2_00650"/>
<dbReference type="EMBL" id="CP019791">
    <property type="protein sequence ID" value="AQT67502.1"/>
    <property type="molecule type" value="Genomic_DNA"/>
</dbReference>
<accession>A0A1U9NHT5</accession>
<dbReference type="Pfam" id="PF13783">
    <property type="entry name" value="DUF4177"/>
    <property type="match status" value="1"/>
</dbReference>
<dbReference type="RefSeq" id="WP_205847980.1">
    <property type="nucleotide sequence ID" value="NZ_CP019791.1"/>
</dbReference>
<reference evidence="2" key="1">
    <citation type="submission" date="2017-02" db="EMBL/GenBank/DDBJ databases">
        <title>Comparative genomics and description of representatives of a novel lineage of planctomycetes thriving in anoxic sediments.</title>
        <authorList>
            <person name="Spring S."/>
            <person name="Bunk B."/>
            <person name="Sproer C."/>
        </authorList>
    </citation>
    <scope>NUCLEOTIDE SEQUENCE [LARGE SCALE GENOMIC DNA]</scope>
    <source>
        <strain evidence="2">ST-NAGAB-D1</strain>
    </source>
</reference>
<sequence length="65" mass="7190">MLWMYKTAKVKATGGFLGGKFNAGKLEVKLNELGKDGWELSTSFTTNKNYGETRDAVLVFKRSVG</sequence>
<dbReference type="KEGG" id="alus:STSP2_00650"/>
<dbReference type="Proteomes" id="UP000189674">
    <property type="component" value="Chromosome"/>
</dbReference>
<evidence type="ECO:0008006" key="3">
    <source>
        <dbReference type="Google" id="ProtNLM"/>
    </source>
</evidence>
<proteinExistence type="predicted"/>
<dbReference type="AlphaFoldDB" id="A0A1U9NHT5"/>
<keyword evidence="2" id="KW-1185">Reference proteome</keyword>
<protein>
    <recommendedName>
        <fullName evidence="3">DUF4177 domain-containing protein</fullName>
    </recommendedName>
</protein>
<dbReference type="InterPro" id="IPR025234">
    <property type="entry name" value="YjzH-like"/>
</dbReference>
<evidence type="ECO:0000313" key="2">
    <source>
        <dbReference type="Proteomes" id="UP000189674"/>
    </source>
</evidence>
<evidence type="ECO:0000313" key="1">
    <source>
        <dbReference type="EMBL" id="AQT67502.1"/>
    </source>
</evidence>